<protein>
    <submittedName>
        <fullName evidence="2">DUF4153 domain-containing protein</fullName>
    </submittedName>
</protein>
<feature type="transmembrane region" description="Helical" evidence="1">
    <location>
        <begin position="67"/>
        <end position="87"/>
    </location>
</feature>
<dbReference type="InterPro" id="IPR025291">
    <property type="entry name" value="DUF4153"/>
</dbReference>
<dbReference type="OrthoDB" id="7022049at2"/>
<gene>
    <name evidence="2" type="ORF">E8M12_02260</name>
</gene>
<keyword evidence="1" id="KW-0812">Transmembrane</keyword>
<keyword evidence="3" id="KW-1185">Reference proteome</keyword>
<feature type="transmembrane region" description="Helical" evidence="1">
    <location>
        <begin position="99"/>
        <end position="121"/>
    </location>
</feature>
<dbReference type="RefSeq" id="WP_136734452.1">
    <property type="nucleotide sequence ID" value="NZ_SWDB01000004.1"/>
</dbReference>
<comment type="caution">
    <text evidence="2">The sequence shown here is derived from an EMBL/GenBank/DDBJ whole genome shotgun (WGS) entry which is preliminary data.</text>
</comment>
<dbReference type="AlphaFoldDB" id="A0A4U1B9G1"/>
<feature type="transmembrane region" description="Helical" evidence="1">
    <location>
        <begin position="279"/>
        <end position="303"/>
    </location>
</feature>
<feature type="transmembrane region" description="Helical" evidence="1">
    <location>
        <begin position="141"/>
        <end position="168"/>
    </location>
</feature>
<feature type="transmembrane region" description="Helical" evidence="1">
    <location>
        <begin position="248"/>
        <end position="267"/>
    </location>
</feature>
<name>A0A4U1B9G1_9GAMM</name>
<feature type="transmembrane region" description="Helical" evidence="1">
    <location>
        <begin position="180"/>
        <end position="198"/>
    </location>
</feature>
<feature type="transmembrane region" description="Helical" evidence="1">
    <location>
        <begin position="9"/>
        <end position="28"/>
    </location>
</feature>
<feature type="transmembrane region" description="Helical" evidence="1">
    <location>
        <begin position="354"/>
        <end position="372"/>
    </location>
</feature>
<feature type="transmembrane region" description="Helical" evidence="1">
    <location>
        <begin position="218"/>
        <end position="236"/>
    </location>
</feature>
<organism evidence="2 3">
    <name type="scientific">Thalassotalea mangrovi</name>
    <dbReference type="NCBI Taxonomy" id="2572245"/>
    <lineage>
        <taxon>Bacteria</taxon>
        <taxon>Pseudomonadati</taxon>
        <taxon>Pseudomonadota</taxon>
        <taxon>Gammaproteobacteria</taxon>
        <taxon>Alteromonadales</taxon>
        <taxon>Colwelliaceae</taxon>
        <taxon>Thalassotalea</taxon>
    </lineage>
</organism>
<keyword evidence="1" id="KW-0472">Membrane</keyword>
<feature type="transmembrane region" description="Helical" evidence="1">
    <location>
        <begin position="309"/>
        <end position="333"/>
    </location>
</feature>
<sequence>MDKQLAKTLTLSVSLLQGITLWFLYYSFEQQIFPATDPIWFNPLVAVSIVLPVLFLLSSTPQNWQRLLSFLGIFAIILTAMASYTGIQQTPVEIIESGGILFAFVVTTGIASFKAIMYGQLWSEHDSLNYQKLFQLSWRNFLIAAESTLFTLILFAILNLGAALFEVIGIDLFSNLLQQSWFNIPVICMAFGFAIITFRRISKTVDIIASILQTLIKFLLPMLAFVGVAFLFTLPFTGLEKLWATGHGSALLLALQAMTLFFVNAVYQNQHQQLPYPMFWHRFIYLSIAILPIYSVIIAYGLWLRIDQYGWSVSRCWGVMIWAILTCFCLGYLQGIVRQKDKWLNTLSRVNVRMGLVMLLLMIVVNTPLLNFQQISANSQIQRLDDNVIEAEELDINYFRWNLGRSGYLALQQLKKSLQVSHPALVTKIDRIYAPKRDADEEVSLAQFQQFVDYWPDARQFPDDLLNALYNQENNRWFRLGHQHYTLIAFDLNQDSTPEYLSVEQSSNFTNINIWRTNEAEAWHSQGLYYNGNDSDDLADIRKLLDTGKIKTVDPMWQDIMIGEVRLRVPL</sequence>
<dbReference type="Proteomes" id="UP000307999">
    <property type="component" value="Unassembled WGS sequence"/>
</dbReference>
<proteinExistence type="predicted"/>
<dbReference type="Pfam" id="PF13687">
    <property type="entry name" value="DUF4153"/>
    <property type="match status" value="1"/>
</dbReference>
<evidence type="ECO:0000313" key="2">
    <source>
        <dbReference type="EMBL" id="TKB47102.1"/>
    </source>
</evidence>
<evidence type="ECO:0000313" key="3">
    <source>
        <dbReference type="Proteomes" id="UP000307999"/>
    </source>
</evidence>
<feature type="transmembrane region" description="Helical" evidence="1">
    <location>
        <begin position="40"/>
        <end position="60"/>
    </location>
</feature>
<evidence type="ECO:0000256" key="1">
    <source>
        <dbReference type="SAM" id="Phobius"/>
    </source>
</evidence>
<reference evidence="2 3" key="1">
    <citation type="submission" date="2019-04" db="EMBL/GenBank/DDBJ databases">
        <title>Thalassotalea guangxiensis sp. nov., isolated from sediment of the coastal wetland.</title>
        <authorList>
            <person name="Zheng S."/>
            <person name="Zhang D."/>
        </authorList>
    </citation>
    <scope>NUCLEOTIDE SEQUENCE [LARGE SCALE GENOMIC DNA]</scope>
    <source>
        <strain evidence="2 3">ZS-4</strain>
    </source>
</reference>
<keyword evidence="1" id="KW-1133">Transmembrane helix</keyword>
<dbReference type="EMBL" id="SWDB01000004">
    <property type="protein sequence ID" value="TKB47102.1"/>
    <property type="molecule type" value="Genomic_DNA"/>
</dbReference>
<accession>A0A4U1B9G1</accession>